<evidence type="ECO:0000313" key="1">
    <source>
        <dbReference type="EMBL" id="CAG8526749.1"/>
    </source>
</evidence>
<accession>A0ACA9LHS1</accession>
<dbReference type="Proteomes" id="UP000789366">
    <property type="component" value="Unassembled WGS sequence"/>
</dbReference>
<sequence length="148" mass="16679">MLVLQCANNRTLNEYLESMRKDDLYQISWNNLIRIAKGITNGLAYLHKKGVIHRDLPKIVDGTPPGYSSLFVKCWSFDPNERPSLNEISSKLEKLSTESTIFITNLIALNQITEVEHQVSYSAEDSTSNSRVGNNSSTDIDDNKTISK</sequence>
<dbReference type="EMBL" id="CAJVPW010003596">
    <property type="protein sequence ID" value="CAG8526749.1"/>
    <property type="molecule type" value="Genomic_DNA"/>
</dbReference>
<organism evidence="1 2">
    <name type="scientific">Cetraspora pellucida</name>
    <dbReference type="NCBI Taxonomy" id="1433469"/>
    <lineage>
        <taxon>Eukaryota</taxon>
        <taxon>Fungi</taxon>
        <taxon>Fungi incertae sedis</taxon>
        <taxon>Mucoromycota</taxon>
        <taxon>Glomeromycotina</taxon>
        <taxon>Glomeromycetes</taxon>
        <taxon>Diversisporales</taxon>
        <taxon>Gigasporaceae</taxon>
        <taxon>Cetraspora</taxon>
    </lineage>
</organism>
<name>A0ACA9LHS1_9GLOM</name>
<protein>
    <submittedName>
        <fullName evidence="1">7049_t:CDS:1</fullName>
    </submittedName>
</protein>
<evidence type="ECO:0000313" key="2">
    <source>
        <dbReference type="Proteomes" id="UP000789366"/>
    </source>
</evidence>
<keyword evidence="2" id="KW-1185">Reference proteome</keyword>
<reference evidence="1" key="1">
    <citation type="submission" date="2021-06" db="EMBL/GenBank/DDBJ databases">
        <authorList>
            <person name="Kallberg Y."/>
            <person name="Tangrot J."/>
            <person name="Rosling A."/>
        </authorList>
    </citation>
    <scope>NUCLEOTIDE SEQUENCE</scope>
    <source>
        <strain evidence="1">28 12/20/2015</strain>
    </source>
</reference>
<proteinExistence type="predicted"/>
<comment type="caution">
    <text evidence="1">The sequence shown here is derived from an EMBL/GenBank/DDBJ whole genome shotgun (WGS) entry which is preliminary data.</text>
</comment>
<gene>
    <name evidence="1" type="ORF">SPELUC_LOCUS4182</name>
</gene>